<dbReference type="Pfam" id="PF13333">
    <property type="entry name" value="rve_2"/>
    <property type="match status" value="1"/>
</dbReference>
<dbReference type="AlphaFoldDB" id="G5GL60"/>
<feature type="domain" description="Integrase catalytic" evidence="2">
    <location>
        <begin position="148"/>
        <end position="306"/>
    </location>
</feature>
<evidence type="ECO:0000259" key="2">
    <source>
        <dbReference type="PROSITE" id="PS50994"/>
    </source>
</evidence>
<evidence type="ECO:0000313" key="4">
    <source>
        <dbReference type="Proteomes" id="UP000003011"/>
    </source>
</evidence>
<dbReference type="PATRIC" id="fig|679200.3.peg.2423"/>
<dbReference type="InterPro" id="IPR012337">
    <property type="entry name" value="RNaseH-like_sf"/>
</dbReference>
<sequence length="306" mass="36662">HESEINDLYAQIGKLTTQNEWLKKNLVSELNVAQRRLLVDMNGSTLPISTQVRLLELNRSGLYYQPIPHSTEDLHIKQMIDKIYTRYPMYGYRRICWYMNEIEHYVINHKAVLRHMKEMGIQAIYPRQNTSRPEPANKIYPYLLRGLKIDHPDQVWSIDITYIPVKTNWLYLVAIIDWYSRFVLHWQLSDTMEIDFVLDTSRKALNVSSPEIMNSDQGSHFTSPKFTQIFLDAGSKISMDHRGRAYDNIFIERLWRTIKYEDIYPKAYETPKEARIGIHNYIKFYNHERPHSRLKYRTPEEIYRDR</sequence>
<dbReference type="OrthoDB" id="9775203at2"/>
<dbReference type="GO" id="GO:0003676">
    <property type="term" value="F:nucleic acid binding"/>
    <property type="evidence" value="ECO:0007669"/>
    <property type="project" value="InterPro"/>
</dbReference>
<dbReference type="RefSeq" id="WP_005542448.1">
    <property type="nucleotide sequence ID" value="NZ_JH378861.1"/>
</dbReference>
<keyword evidence="4" id="KW-1185">Reference proteome</keyword>
<gene>
    <name evidence="3" type="ORF">HMPREF9333_02305</name>
</gene>
<dbReference type="InterPro" id="IPR048020">
    <property type="entry name" value="Transpos_IS3"/>
</dbReference>
<proteinExistence type="predicted"/>
<dbReference type="eggNOG" id="COG2801">
    <property type="taxonomic scope" value="Bacteria"/>
</dbReference>
<comment type="function">
    <text evidence="1">Involved in the transposition of the insertion sequence.</text>
</comment>
<protein>
    <recommendedName>
        <fullName evidence="2">Integrase catalytic domain-containing protein</fullName>
    </recommendedName>
</protein>
<dbReference type="InterPro" id="IPR025948">
    <property type="entry name" value="HTH-like_dom"/>
</dbReference>
<dbReference type="Pfam" id="PF00665">
    <property type="entry name" value="rve"/>
    <property type="match status" value="1"/>
</dbReference>
<dbReference type="InterPro" id="IPR050900">
    <property type="entry name" value="Transposase_IS3/IS150/IS904"/>
</dbReference>
<dbReference type="Gene3D" id="3.30.420.10">
    <property type="entry name" value="Ribonuclease H-like superfamily/Ribonuclease H"/>
    <property type="match status" value="1"/>
</dbReference>
<dbReference type="PANTHER" id="PTHR46889">
    <property type="entry name" value="TRANSPOSASE INSF FOR INSERTION SEQUENCE IS3B-RELATED"/>
    <property type="match status" value="1"/>
</dbReference>
<evidence type="ECO:0000256" key="1">
    <source>
        <dbReference type="ARBA" id="ARBA00002286"/>
    </source>
</evidence>
<dbReference type="PANTHER" id="PTHR46889:SF7">
    <property type="entry name" value="TRANSPOSASE FOR INSERTION SEQUENCE ELEMENT IS904"/>
    <property type="match status" value="1"/>
</dbReference>
<dbReference type="GO" id="GO:0015074">
    <property type="term" value="P:DNA integration"/>
    <property type="evidence" value="ECO:0007669"/>
    <property type="project" value="InterPro"/>
</dbReference>
<feature type="non-terminal residue" evidence="3">
    <location>
        <position position="1"/>
    </location>
</feature>
<reference evidence="3 4" key="1">
    <citation type="submission" date="2011-08" db="EMBL/GenBank/DDBJ databases">
        <title>The Genome Sequence of Johnsonella ignava ATCC 51276.</title>
        <authorList>
            <consortium name="The Broad Institute Genome Sequencing Platform"/>
            <person name="Earl A."/>
            <person name="Ward D."/>
            <person name="Feldgarden M."/>
            <person name="Gevers D."/>
            <person name="Izard J."/>
            <person name="Blanton J.M."/>
            <person name="Baranova O.V."/>
            <person name="Dewhirst F.E."/>
            <person name="Young S.K."/>
            <person name="Zeng Q."/>
            <person name="Gargeya S."/>
            <person name="Fitzgerald M."/>
            <person name="Haas B."/>
            <person name="Abouelleil A."/>
            <person name="Alvarado L."/>
            <person name="Arachchi H.M."/>
            <person name="Berlin A."/>
            <person name="Brown A."/>
            <person name="Chapman S.B."/>
            <person name="Chen Z."/>
            <person name="Dunbar C."/>
            <person name="Freedman E."/>
            <person name="Gearin G."/>
            <person name="Gellesch M."/>
            <person name="Goldberg J."/>
            <person name="Griggs A."/>
            <person name="Gujja S."/>
            <person name="Heiman D."/>
            <person name="Howarth C."/>
            <person name="Larson L."/>
            <person name="Lui A."/>
            <person name="MacDonald P.J.P."/>
            <person name="Montmayeur A."/>
            <person name="Murphy C."/>
            <person name="Neiman D."/>
            <person name="Pearson M."/>
            <person name="Priest M."/>
            <person name="Roberts A."/>
            <person name="Saif S."/>
            <person name="Shea T."/>
            <person name="Shenoy N."/>
            <person name="Sisk P."/>
            <person name="Stolte C."/>
            <person name="Sykes S."/>
            <person name="Wortman J."/>
            <person name="Nusbaum C."/>
            <person name="Birren B."/>
        </authorList>
    </citation>
    <scope>NUCLEOTIDE SEQUENCE [LARGE SCALE GENOMIC DNA]</scope>
    <source>
        <strain evidence="3 4">ATCC 51276</strain>
    </source>
</reference>
<accession>G5GL60</accession>
<dbReference type="InterPro" id="IPR036397">
    <property type="entry name" value="RNaseH_sf"/>
</dbReference>
<dbReference type="SUPFAM" id="SSF53098">
    <property type="entry name" value="Ribonuclease H-like"/>
    <property type="match status" value="1"/>
</dbReference>
<organism evidence="3 4">
    <name type="scientific">Johnsonella ignava ATCC 51276</name>
    <dbReference type="NCBI Taxonomy" id="679200"/>
    <lineage>
        <taxon>Bacteria</taxon>
        <taxon>Bacillati</taxon>
        <taxon>Bacillota</taxon>
        <taxon>Clostridia</taxon>
        <taxon>Lachnospirales</taxon>
        <taxon>Lachnospiraceae</taxon>
        <taxon>Johnsonella</taxon>
    </lineage>
</organism>
<dbReference type="NCBIfam" id="NF033516">
    <property type="entry name" value="transpos_IS3"/>
    <property type="match status" value="1"/>
</dbReference>
<comment type="caution">
    <text evidence="3">The sequence shown here is derived from an EMBL/GenBank/DDBJ whole genome shotgun (WGS) entry which is preliminary data.</text>
</comment>
<dbReference type="EMBL" id="ACZL01000070">
    <property type="protein sequence ID" value="EHI54533.1"/>
    <property type="molecule type" value="Genomic_DNA"/>
</dbReference>
<dbReference type="Pfam" id="PF13276">
    <property type="entry name" value="HTH_21"/>
    <property type="match status" value="1"/>
</dbReference>
<evidence type="ECO:0000313" key="3">
    <source>
        <dbReference type="EMBL" id="EHI54533.1"/>
    </source>
</evidence>
<dbReference type="Proteomes" id="UP000003011">
    <property type="component" value="Unassembled WGS sequence"/>
</dbReference>
<dbReference type="HOGENOM" id="CLU_907657_0_0_9"/>
<dbReference type="PROSITE" id="PS50994">
    <property type="entry name" value="INTEGRASE"/>
    <property type="match status" value="1"/>
</dbReference>
<name>G5GL60_9FIRM</name>
<dbReference type="InterPro" id="IPR001584">
    <property type="entry name" value="Integrase_cat-core"/>
</dbReference>